<feature type="transmembrane region" description="Helical" evidence="6">
    <location>
        <begin position="206"/>
        <end position="226"/>
    </location>
</feature>
<dbReference type="Gene3D" id="1.20.1250.20">
    <property type="entry name" value="MFS general substrate transporter like domains"/>
    <property type="match status" value="1"/>
</dbReference>
<dbReference type="GO" id="GO:0005886">
    <property type="term" value="C:plasma membrane"/>
    <property type="evidence" value="ECO:0007669"/>
    <property type="project" value="UniProtKB-SubCell"/>
</dbReference>
<keyword evidence="5 6" id="KW-0472">Membrane</keyword>
<feature type="transmembrane region" description="Helical" evidence="6">
    <location>
        <begin position="301"/>
        <end position="322"/>
    </location>
</feature>
<feature type="transmembrane region" description="Helical" evidence="6">
    <location>
        <begin position="162"/>
        <end position="185"/>
    </location>
</feature>
<evidence type="ECO:0000256" key="3">
    <source>
        <dbReference type="ARBA" id="ARBA00022692"/>
    </source>
</evidence>
<accession>A0A7W0CQF1</accession>
<dbReference type="PANTHER" id="PTHR23513">
    <property type="entry name" value="INTEGRAL MEMBRANE EFFLUX PROTEIN-RELATED"/>
    <property type="match status" value="1"/>
</dbReference>
<gene>
    <name evidence="8" type="ORF">HNR30_006675</name>
</gene>
<feature type="transmembrane region" description="Helical" evidence="6">
    <location>
        <begin position="365"/>
        <end position="383"/>
    </location>
</feature>
<reference evidence="8 9" key="1">
    <citation type="submission" date="2020-07" db="EMBL/GenBank/DDBJ databases">
        <title>Genomic Encyclopedia of Type Strains, Phase IV (KMG-IV): sequencing the most valuable type-strain genomes for metagenomic binning, comparative biology and taxonomic classification.</title>
        <authorList>
            <person name="Goeker M."/>
        </authorList>
    </citation>
    <scope>NUCLEOTIDE SEQUENCE [LARGE SCALE GENOMIC DNA]</scope>
    <source>
        <strain evidence="8 9">DSM 45533</strain>
    </source>
</reference>
<feature type="transmembrane region" description="Helical" evidence="6">
    <location>
        <begin position="334"/>
        <end position="359"/>
    </location>
</feature>
<comment type="caution">
    <text evidence="8">The sequence shown here is derived from an EMBL/GenBank/DDBJ whole genome shotgun (WGS) entry which is preliminary data.</text>
</comment>
<evidence type="ECO:0000256" key="2">
    <source>
        <dbReference type="ARBA" id="ARBA00022475"/>
    </source>
</evidence>
<organism evidence="8 9">
    <name type="scientific">Nonomuraea soli</name>
    <dbReference type="NCBI Taxonomy" id="1032476"/>
    <lineage>
        <taxon>Bacteria</taxon>
        <taxon>Bacillati</taxon>
        <taxon>Actinomycetota</taxon>
        <taxon>Actinomycetes</taxon>
        <taxon>Streptosporangiales</taxon>
        <taxon>Streptosporangiaceae</taxon>
        <taxon>Nonomuraea</taxon>
    </lineage>
</organism>
<evidence type="ECO:0000256" key="1">
    <source>
        <dbReference type="ARBA" id="ARBA00004651"/>
    </source>
</evidence>
<dbReference type="InterPro" id="IPR011701">
    <property type="entry name" value="MFS"/>
</dbReference>
<feature type="transmembrane region" description="Helical" evidence="6">
    <location>
        <begin position="74"/>
        <end position="92"/>
    </location>
</feature>
<dbReference type="InterPro" id="IPR036259">
    <property type="entry name" value="MFS_trans_sf"/>
</dbReference>
<dbReference type="GO" id="GO:0022857">
    <property type="term" value="F:transmembrane transporter activity"/>
    <property type="evidence" value="ECO:0007669"/>
    <property type="project" value="InterPro"/>
</dbReference>
<name>A0A7W0CQF1_9ACTN</name>
<protein>
    <submittedName>
        <fullName evidence="8">MFS family permease</fullName>
    </submittedName>
</protein>
<dbReference type="InterPro" id="IPR020846">
    <property type="entry name" value="MFS_dom"/>
</dbReference>
<evidence type="ECO:0000256" key="4">
    <source>
        <dbReference type="ARBA" id="ARBA00022989"/>
    </source>
</evidence>
<dbReference type="RefSeq" id="WP_181614058.1">
    <property type="nucleotide sequence ID" value="NZ_BAABAM010000009.1"/>
</dbReference>
<evidence type="ECO:0000313" key="9">
    <source>
        <dbReference type="Proteomes" id="UP000530928"/>
    </source>
</evidence>
<dbReference type="PROSITE" id="PS50850">
    <property type="entry name" value="MFS"/>
    <property type="match status" value="1"/>
</dbReference>
<keyword evidence="2" id="KW-1003">Cell membrane</keyword>
<dbReference type="Proteomes" id="UP000530928">
    <property type="component" value="Unassembled WGS sequence"/>
</dbReference>
<evidence type="ECO:0000259" key="7">
    <source>
        <dbReference type="PROSITE" id="PS50850"/>
    </source>
</evidence>
<feature type="transmembrane region" description="Helical" evidence="6">
    <location>
        <begin position="246"/>
        <end position="266"/>
    </location>
</feature>
<feature type="transmembrane region" description="Helical" evidence="6">
    <location>
        <begin position="98"/>
        <end position="121"/>
    </location>
</feature>
<keyword evidence="4 6" id="KW-1133">Transmembrane helix</keyword>
<evidence type="ECO:0000313" key="8">
    <source>
        <dbReference type="EMBL" id="MBA2895289.1"/>
    </source>
</evidence>
<dbReference type="SUPFAM" id="SSF103473">
    <property type="entry name" value="MFS general substrate transporter"/>
    <property type="match status" value="1"/>
</dbReference>
<dbReference type="EMBL" id="JACDUR010000007">
    <property type="protein sequence ID" value="MBA2895289.1"/>
    <property type="molecule type" value="Genomic_DNA"/>
</dbReference>
<sequence length="403" mass="42022">MNLLLRDARFRRILLGDAVSSFGDSMLFLSLAVWAKDLTGSDAAAGLVFLFINAPGLLSPLLGHLVDRVSRKKLFMGMMAAMAVIVLALLLVRTAHDVWIIYLVAFCYGVLFSTPAFSALLKDLLPEENAAAARGLLVTVHQGLRIVSPAAGAGIYLAFGGWVLAVADALTFVVAIACVASVKVVESQPEPAEPFRRSVTAGMRHLRQVPLLGRLSLMCVLFVAGAGLLESGTFAAIEQGLGYEAAYFSVLMIIQGAGSVVGGLGSGRLVKRLGEARTAALGFLVAGVGVLLFQVPLWPLYTLGTVLFGAGLPLVFVALGTAQQLYAPARLQGRVAAASGMLVNGAQTVSNAVGAALIGFVDWRIMFGVVAVATLSSCVGMLIRPPAVPEVMGSGSREPQSVA</sequence>
<comment type="subcellular location">
    <subcellularLocation>
        <location evidence="1">Cell membrane</location>
        <topology evidence="1">Multi-pass membrane protein</topology>
    </subcellularLocation>
</comment>
<keyword evidence="9" id="KW-1185">Reference proteome</keyword>
<dbReference type="PANTHER" id="PTHR23513:SF6">
    <property type="entry name" value="MAJOR FACILITATOR SUPERFAMILY ASSOCIATED DOMAIN-CONTAINING PROTEIN"/>
    <property type="match status" value="1"/>
</dbReference>
<feature type="domain" description="Major facilitator superfamily (MFS) profile" evidence="7">
    <location>
        <begin position="211"/>
        <end position="403"/>
    </location>
</feature>
<keyword evidence="3 6" id="KW-0812">Transmembrane</keyword>
<dbReference type="AlphaFoldDB" id="A0A7W0CQF1"/>
<feature type="transmembrane region" description="Helical" evidence="6">
    <location>
        <begin position="12"/>
        <end position="31"/>
    </location>
</feature>
<dbReference type="Pfam" id="PF07690">
    <property type="entry name" value="MFS_1"/>
    <property type="match status" value="1"/>
</dbReference>
<proteinExistence type="predicted"/>
<evidence type="ECO:0000256" key="5">
    <source>
        <dbReference type="ARBA" id="ARBA00023136"/>
    </source>
</evidence>
<feature type="transmembrane region" description="Helical" evidence="6">
    <location>
        <begin position="278"/>
        <end position="295"/>
    </location>
</feature>
<dbReference type="CDD" id="cd06173">
    <property type="entry name" value="MFS_MefA_like"/>
    <property type="match status" value="1"/>
</dbReference>
<evidence type="ECO:0000256" key="6">
    <source>
        <dbReference type="SAM" id="Phobius"/>
    </source>
</evidence>